<dbReference type="InterPro" id="IPR019536">
    <property type="entry name" value="USHBP1_PDZ-bd"/>
</dbReference>
<feature type="coiled-coil region" evidence="2">
    <location>
        <begin position="841"/>
        <end position="936"/>
    </location>
</feature>
<accession>A0AAV1ZKN9</accession>
<feature type="compositionally biased region" description="Basic and acidic residues" evidence="3">
    <location>
        <begin position="306"/>
        <end position="325"/>
    </location>
</feature>
<evidence type="ECO:0000259" key="4">
    <source>
        <dbReference type="PROSITE" id="PS50222"/>
    </source>
</evidence>
<evidence type="ECO:0000256" key="3">
    <source>
        <dbReference type="SAM" id="MobiDB-lite"/>
    </source>
</evidence>
<feature type="domain" description="EF-hand" evidence="4">
    <location>
        <begin position="18"/>
        <end position="53"/>
    </location>
</feature>
<dbReference type="AlphaFoldDB" id="A0AAV1ZKN9"/>
<dbReference type="SMART" id="SM00054">
    <property type="entry name" value="EFh"/>
    <property type="match status" value="2"/>
</dbReference>
<feature type="region of interest" description="Disordered" evidence="3">
    <location>
        <begin position="427"/>
        <end position="473"/>
    </location>
</feature>
<feature type="region of interest" description="Disordered" evidence="3">
    <location>
        <begin position="1"/>
        <end position="20"/>
    </location>
</feature>
<feature type="compositionally biased region" description="Polar residues" evidence="3">
    <location>
        <begin position="103"/>
        <end position="138"/>
    </location>
</feature>
<feature type="compositionally biased region" description="Basic and acidic residues" evidence="3">
    <location>
        <begin position="464"/>
        <end position="473"/>
    </location>
</feature>
<feature type="region of interest" description="Disordered" evidence="3">
    <location>
        <begin position="274"/>
        <end position="353"/>
    </location>
</feature>
<evidence type="ECO:0000313" key="6">
    <source>
        <dbReference type="Proteomes" id="UP001497382"/>
    </source>
</evidence>
<dbReference type="InterPro" id="IPR040171">
    <property type="entry name" value="USBP1-like"/>
</dbReference>
<protein>
    <recommendedName>
        <fullName evidence="4">EF-hand domain-containing protein</fullName>
    </recommendedName>
</protein>
<keyword evidence="1" id="KW-0106">Calcium</keyword>
<dbReference type="InterPro" id="IPR011992">
    <property type="entry name" value="EF-hand-dom_pair"/>
</dbReference>
<dbReference type="Gene3D" id="1.10.238.10">
    <property type="entry name" value="EF-hand"/>
    <property type="match status" value="1"/>
</dbReference>
<dbReference type="Pfam" id="PF10506">
    <property type="entry name" value="USHBP1_PDZ-bd"/>
    <property type="match status" value="2"/>
</dbReference>
<feature type="compositionally biased region" description="Low complexity" evidence="3">
    <location>
        <begin position="688"/>
        <end position="701"/>
    </location>
</feature>
<feature type="compositionally biased region" description="Low complexity" evidence="3">
    <location>
        <begin position="428"/>
        <end position="446"/>
    </location>
</feature>
<keyword evidence="2" id="KW-0175">Coiled coil</keyword>
<feature type="region of interest" description="Disordered" evidence="3">
    <location>
        <begin position="685"/>
        <end position="706"/>
    </location>
</feature>
<feature type="coiled-coil region" evidence="2">
    <location>
        <begin position="539"/>
        <end position="566"/>
    </location>
</feature>
<dbReference type="Pfam" id="PF13499">
    <property type="entry name" value="EF-hand_7"/>
    <property type="match status" value="1"/>
</dbReference>
<dbReference type="SUPFAM" id="SSF47473">
    <property type="entry name" value="EF-hand"/>
    <property type="match status" value="1"/>
</dbReference>
<feature type="compositionally biased region" description="Low complexity" evidence="3">
    <location>
        <begin position="279"/>
        <end position="293"/>
    </location>
</feature>
<feature type="compositionally biased region" description="Low complexity" evidence="3">
    <location>
        <begin position="7"/>
        <end position="16"/>
    </location>
</feature>
<dbReference type="PROSITE" id="PS50222">
    <property type="entry name" value="EF_HAND_2"/>
    <property type="match status" value="1"/>
</dbReference>
<dbReference type="EMBL" id="CAXIEN010000060">
    <property type="protein sequence ID" value="CAL1272367.1"/>
    <property type="molecule type" value="Genomic_DNA"/>
</dbReference>
<feature type="compositionally biased region" description="Polar residues" evidence="3">
    <location>
        <begin position="294"/>
        <end position="305"/>
    </location>
</feature>
<feature type="coiled-coil region" evidence="2">
    <location>
        <begin position="636"/>
        <end position="663"/>
    </location>
</feature>
<proteinExistence type="predicted"/>
<dbReference type="PANTHER" id="PTHR23347">
    <property type="entry name" value="COLORECTAL MUTANT CANCER PROTEIN MCC PROTEIN -RELATED"/>
    <property type="match status" value="1"/>
</dbReference>
<evidence type="ECO:0000256" key="2">
    <source>
        <dbReference type="SAM" id="Coils"/>
    </source>
</evidence>
<dbReference type="Proteomes" id="UP001497382">
    <property type="component" value="Unassembled WGS sequence"/>
</dbReference>
<dbReference type="PROSITE" id="PS00018">
    <property type="entry name" value="EF_HAND_1"/>
    <property type="match status" value="1"/>
</dbReference>
<reference evidence="5 6" key="1">
    <citation type="submission" date="2024-04" db="EMBL/GenBank/DDBJ databases">
        <authorList>
            <person name="Rising A."/>
            <person name="Reimegard J."/>
            <person name="Sonavane S."/>
            <person name="Akerstrom W."/>
            <person name="Nylinder S."/>
            <person name="Hedman E."/>
            <person name="Kallberg Y."/>
        </authorList>
    </citation>
    <scope>NUCLEOTIDE SEQUENCE [LARGE SCALE GENOMIC DNA]</scope>
</reference>
<gene>
    <name evidence="5" type="ORF">LARSCL_LOCUS6344</name>
</gene>
<feature type="compositionally biased region" description="Basic and acidic residues" evidence="3">
    <location>
        <begin position="142"/>
        <end position="157"/>
    </location>
</feature>
<feature type="region of interest" description="Disordered" evidence="3">
    <location>
        <begin position="98"/>
        <end position="159"/>
    </location>
</feature>
<evidence type="ECO:0000256" key="1">
    <source>
        <dbReference type="ARBA" id="ARBA00022837"/>
    </source>
</evidence>
<name>A0AAV1ZKN9_9ARAC</name>
<dbReference type="CDD" id="cd00051">
    <property type="entry name" value="EFh"/>
    <property type="match status" value="1"/>
</dbReference>
<organism evidence="5 6">
    <name type="scientific">Larinioides sclopetarius</name>
    <dbReference type="NCBI Taxonomy" id="280406"/>
    <lineage>
        <taxon>Eukaryota</taxon>
        <taxon>Metazoa</taxon>
        <taxon>Ecdysozoa</taxon>
        <taxon>Arthropoda</taxon>
        <taxon>Chelicerata</taxon>
        <taxon>Arachnida</taxon>
        <taxon>Araneae</taxon>
        <taxon>Araneomorphae</taxon>
        <taxon>Entelegynae</taxon>
        <taxon>Araneoidea</taxon>
        <taxon>Araneidae</taxon>
        <taxon>Larinioides</taxon>
    </lineage>
</organism>
<keyword evidence="6" id="KW-1185">Reference proteome</keyword>
<feature type="coiled-coil region" evidence="2">
    <location>
        <begin position="754"/>
        <end position="788"/>
    </location>
</feature>
<dbReference type="InterPro" id="IPR018247">
    <property type="entry name" value="EF_Hand_1_Ca_BS"/>
</dbReference>
<comment type="caution">
    <text evidence="5">The sequence shown here is derived from an EMBL/GenBank/DDBJ whole genome shotgun (WGS) entry which is preliminary data.</text>
</comment>
<sequence length="952" mass="107468">MASDINSDSSGSDSGSTPEEERIRRLFQTCDGNGDGYIDSQDLLAVCRQLNLEHCVEEIMEQLGADEHGRISYSEFLRRRMQLINEINALTLHEQAREHESMHSVTGRHSITMQQASPAPESSSTGNWPTSSDSQGSHGASGKHESWEFDSGARDLSPEPNTLHKLIEAAGGTISGCSNDILELANKLHLAKLDSLKSKIAELTTIIQHSAHERDLIERQLNKTQLDRLRLVREQEERLDQQAQRYEERLTELHSVIAELTKKLEAQRANVIKEEDECSQQSGEESRQSETQSHCTSNDNNITESCSERELSRYGGEEDSRHEISRTILQEGEEASSGLGDNESSEDRPLQNGRDREMEGFKENRATSCHSLQISQLQEEVIVLRAENAALQEQLGRQENELNRTRAALSSCREERDRFSRRIREMQSKLASLQSQSSQGSQTGSSPTRSKSPHINPTTGERTPTSREDVPIAKMAERVRLKKVESGDRHILGSEISSLGLSTTKMAEHLAQNVHEESHAQEIFQTLFSTGSPVPENKIREFEVEMERLNSRIEHLKSQNDLLSLTLEESKGQCDRLSVLIGKYESNNTALQLALSYSDQAIETFEVLLALLESEQDQIRANCRAVGLVKSDDENQEKIMDLLKESQENRKQAENMARHFLQKLDRSYGVSCRMGGCHISPWEDLSSHSHTTSTSSSVSSSCDGGEFTKADERRLRDYITQLKNDRAAVRTTVVELESVYVDPTSKEPPPIIDAQKLDLENAVLMQELMAIKEEKAEFKAQVYLLEKEKTSLELQLSSREAQEQAYLVQIEHFKSELQEQAELIDKFKSSNINQKNVGIDESETVEKINKLKARIQELVQTIEKVTKNSEMSAQQSVEFVNDLKRTNSALVIAFEKAKKKQQTKVKKLEMQMSSLTERHNAQVRMLKQRIAMLENETGHRLLQTSSSSDLPI</sequence>
<dbReference type="PANTHER" id="PTHR23347:SF6">
    <property type="entry name" value="FI17904P1"/>
    <property type="match status" value="1"/>
</dbReference>
<evidence type="ECO:0000313" key="5">
    <source>
        <dbReference type="EMBL" id="CAL1272367.1"/>
    </source>
</evidence>
<feature type="compositionally biased region" description="Polar residues" evidence="3">
    <location>
        <begin position="447"/>
        <end position="463"/>
    </location>
</feature>
<dbReference type="InterPro" id="IPR002048">
    <property type="entry name" value="EF_hand_dom"/>
</dbReference>
<dbReference type="GO" id="GO:0005509">
    <property type="term" value="F:calcium ion binding"/>
    <property type="evidence" value="ECO:0007669"/>
    <property type="project" value="InterPro"/>
</dbReference>